<evidence type="ECO:0000256" key="1">
    <source>
        <dbReference type="SAM" id="MobiDB-lite"/>
    </source>
</evidence>
<sequence length="127" mass="13850">MTEASSPPHISNNKNTAGITLQDHHGGDHNKKNMVKLEVDGRGDLSLGEARFCDGVYDKPLSCFGCGIGWFSFLVGFAFPPLWYYATVLYFGNYHRDPRERPGLAASAIAALICSVIVFIALVVVIC</sequence>
<accession>A0AAW1W6F1</accession>
<keyword evidence="2" id="KW-0812">Transmembrane</keyword>
<dbReference type="EMBL" id="JBEDUW010000006">
    <property type="protein sequence ID" value="KAK9919489.1"/>
    <property type="molecule type" value="Genomic_DNA"/>
</dbReference>
<evidence type="ECO:0008006" key="5">
    <source>
        <dbReference type="Google" id="ProtNLM"/>
    </source>
</evidence>
<dbReference type="PANTHER" id="PTHR46666:SF2">
    <property type="entry name" value="60S RIBOSOMAL L18A-LIKE PROTEIN"/>
    <property type="match status" value="1"/>
</dbReference>
<protein>
    <recommendedName>
        <fullName evidence="5">Ribosomal protein L18ae family</fullName>
    </recommendedName>
</protein>
<feature type="transmembrane region" description="Helical" evidence="2">
    <location>
        <begin position="68"/>
        <end position="92"/>
    </location>
</feature>
<comment type="caution">
    <text evidence="3">The sequence shown here is derived from an EMBL/GenBank/DDBJ whole genome shotgun (WGS) entry which is preliminary data.</text>
</comment>
<feature type="region of interest" description="Disordered" evidence="1">
    <location>
        <begin position="1"/>
        <end position="30"/>
    </location>
</feature>
<evidence type="ECO:0000313" key="4">
    <source>
        <dbReference type="Proteomes" id="UP001457282"/>
    </source>
</evidence>
<reference evidence="3 4" key="1">
    <citation type="journal article" date="2023" name="G3 (Bethesda)">
        <title>A chromosome-length genome assembly and annotation of blackberry (Rubus argutus, cv. 'Hillquist').</title>
        <authorList>
            <person name="Bruna T."/>
            <person name="Aryal R."/>
            <person name="Dudchenko O."/>
            <person name="Sargent D.J."/>
            <person name="Mead D."/>
            <person name="Buti M."/>
            <person name="Cavallini A."/>
            <person name="Hytonen T."/>
            <person name="Andres J."/>
            <person name="Pham M."/>
            <person name="Weisz D."/>
            <person name="Mascagni F."/>
            <person name="Usai G."/>
            <person name="Natali L."/>
            <person name="Bassil N."/>
            <person name="Fernandez G.E."/>
            <person name="Lomsadze A."/>
            <person name="Armour M."/>
            <person name="Olukolu B."/>
            <person name="Poorten T."/>
            <person name="Britton C."/>
            <person name="Davik J."/>
            <person name="Ashrafi H."/>
            <person name="Aiden E.L."/>
            <person name="Borodovsky M."/>
            <person name="Worthington M."/>
        </authorList>
    </citation>
    <scope>NUCLEOTIDE SEQUENCE [LARGE SCALE GENOMIC DNA]</scope>
    <source>
        <strain evidence="3">PI 553951</strain>
    </source>
</reference>
<evidence type="ECO:0000313" key="3">
    <source>
        <dbReference type="EMBL" id="KAK9919489.1"/>
    </source>
</evidence>
<name>A0AAW1W6F1_RUBAR</name>
<dbReference type="Proteomes" id="UP001457282">
    <property type="component" value="Unassembled WGS sequence"/>
</dbReference>
<gene>
    <name evidence="3" type="ORF">M0R45_028080</name>
</gene>
<evidence type="ECO:0000256" key="2">
    <source>
        <dbReference type="SAM" id="Phobius"/>
    </source>
</evidence>
<organism evidence="3 4">
    <name type="scientific">Rubus argutus</name>
    <name type="common">Southern blackberry</name>
    <dbReference type="NCBI Taxonomy" id="59490"/>
    <lineage>
        <taxon>Eukaryota</taxon>
        <taxon>Viridiplantae</taxon>
        <taxon>Streptophyta</taxon>
        <taxon>Embryophyta</taxon>
        <taxon>Tracheophyta</taxon>
        <taxon>Spermatophyta</taxon>
        <taxon>Magnoliopsida</taxon>
        <taxon>eudicotyledons</taxon>
        <taxon>Gunneridae</taxon>
        <taxon>Pentapetalae</taxon>
        <taxon>rosids</taxon>
        <taxon>fabids</taxon>
        <taxon>Rosales</taxon>
        <taxon>Rosaceae</taxon>
        <taxon>Rosoideae</taxon>
        <taxon>Rosoideae incertae sedis</taxon>
        <taxon>Rubus</taxon>
    </lineage>
</organism>
<keyword evidence="2" id="KW-1133">Transmembrane helix</keyword>
<dbReference type="PANTHER" id="PTHR46666">
    <property type="entry name" value="60S RIBOSOMAL L18A-LIKE PROTEIN"/>
    <property type="match status" value="1"/>
</dbReference>
<feature type="compositionally biased region" description="Polar residues" evidence="1">
    <location>
        <begin position="1"/>
        <end position="19"/>
    </location>
</feature>
<feature type="transmembrane region" description="Helical" evidence="2">
    <location>
        <begin position="104"/>
        <end position="126"/>
    </location>
</feature>
<proteinExistence type="predicted"/>
<keyword evidence="2" id="KW-0472">Membrane</keyword>
<keyword evidence="4" id="KW-1185">Reference proteome</keyword>
<dbReference type="AlphaFoldDB" id="A0AAW1W6F1"/>